<dbReference type="Pfam" id="PF01032">
    <property type="entry name" value="FecCD"/>
    <property type="match status" value="1"/>
</dbReference>
<evidence type="ECO:0000256" key="6">
    <source>
        <dbReference type="ARBA" id="ARBA00022989"/>
    </source>
</evidence>
<feature type="transmembrane region" description="Helical" evidence="8">
    <location>
        <begin position="275"/>
        <end position="296"/>
    </location>
</feature>
<dbReference type="InterPro" id="IPR000522">
    <property type="entry name" value="ABC_transptr_permease_BtuC"/>
</dbReference>
<reference evidence="9 10" key="1">
    <citation type="submission" date="2020-05" db="EMBL/GenBank/DDBJ databases">
        <title>Parvularcula mediterraneae sp. nov., isolated from polypropylene straw from shallow seawater of the seashore of Laganas in Zakynthos island, Greece.</title>
        <authorList>
            <person name="Szabo I."/>
            <person name="Al-Omari J."/>
            <person name="Rado J."/>
            <person name="Szerdahelyi G.S."/>
        </authorList>
    </citation>
    <scope>NUCLEOTIDE SEQUENCE [LARGE SCALE GENOMIC DNA]</scope>
    <source>
        <strain evidence="9 10">ZS-1/3</strain>
    </source>
</reference>
<dbReference type="Gene3D" id="1.10.3470.10">
    <property type="entry name" value="ABC transporter involved in vitamin B12 uptake, BtuC"/>
    <property type="match status" value="1"/>
</dbReference>
<dbReference type="SUPFAM" id="SSF81345">
    <property type="entry name" value="ABC transporter involved in vitamin B12 uptake, BtuC"/>
    <property type="match status" value="1"/>
</dbReference>
<evidence type="ECO:0000256" key="4">
    <source>
        <dbReference type="ARBA" id="ARBA00022475"/>
    </source>
</evidence>
<keyword evidence="4" id="KW-1003">Cell membrane</keyword>
<dbReference type="PANTHER" id="PTHR30472">
    <property type="entry name" value="FERRIC ENTEROBACTIN TRANSPORT SYSTEM PERMEASE PROTEIN"/>
    <property type="match status" value="1"/>
</dbReference>
<keyword evidence="6 8" id="KW-1133">Transmembrane helix</keyword>
<comment type="subcellular location">
    <subcellularLocation>
        <location evidence="1">Cell membrane</location>
        <topology evidence="1">Multi-pass membrane protein</topology>
    </subcellularLocation>
</comment>
<dbReference type="CDD" id="cd06550">
    <property type="entry name" value="TM_ABC_iron-siderophores_like"/>
    <property type="match status" value="1"/>
</dbReference>
<comment type="similarity">
    <text evidence="2">Belongs to the binding-protein-dependent transport system permease family. FecCD subfamily.</text>
</comment>
<dbReference type="EMBL" id="JABFCX010000001">
    <property type="protein sequence ID" value="NNU14736.1"/>
    <property type="molecule type" value="Genomic_DNA"/>
</dbReference>
<dbReference type="GO" id="GO:0022857">
    <property type="term" value="F:transmembrane transporter activity"/>
    <property type="evidence" value="ECO:0007669"/>
    <property type="project" value="InterPro"/>
</dbReference>
<keyword evidence="7 8" id="KW-0472">Membrane</keyword>
<evidence type="ECO:0000256" key="7">
    <source>
        <dbReference type="ARBA" id="ARBA00023136"/>
    </source>
</evidence>
<comment type="caution">
    <text evidence="9">The sequence shown here is derived from an EMBL/GenBank/DDBJ whole genome shotgun (WGS) entry which is preliminary data.</text>
</comment>
<proteinExistence type="inferred from homology"/>
<evidence type="ECO:0000313" key="9">
    <source>
        <dbReference type="EMBL" id="NNU14736.1"/>
    </source>
</evidence>
<dbReference type="GO" id="GO:0005886">
    <property type="term" value="C:plasma membrane"/>
    <property type="evidence" value="ECO:0007669"/>
    <property type="project" value="UniProtKB-SubCell"/>
</dbReference>
<dbReference type="RefSeq" id="WP_173195616.1">
    <property type="nucleotide sequence ID" value="NZ_JABFCX010000001.1"/>
</dbReference>
<dbReference type="PANTHER" id="PTHR30472:SF25">
    <property type="entry name" value="ABC TRANSPORTER PERMEASE PROTEIN MJ0876-RELATED"/>
    <property type="match status" value="1"/>
</dbReference>
<evidence type="ECO:0000256" key="8">
    <source>
        <dbReference type="SAM" id="Phobius"/>
    </source>
</evidence>
<organism evidence="9 10">
    <name type="scientific">Parvularcula mediterranea</name>
    <dbReference type="NCBI Taxonomy" id="2732508"/>
    <lineage>
        <taxon>Bacteria</taxon>
        <taxon>Pseudomonadati</taxon>
        <taxon>Pseudomonadota</taxon>
        <taxon>Alphaproteobacteria</taxon>
        <taxon>Parvularculales</taxon>
        <taxon>Parvularculaceae</taxon>
        <taxon>Parvularcula</taxon>
    </lineage>
</organism>
<protein>
    <submittedName>
        <fullName evidence="9">Iron ABC transporter permease</fullName>
    </submittedName>
</protein>
<evidence type="ECO:0000256" key="2">
    <source>
        <dbReference type="ARBA" id="ARBA00007935"/>
    </source>
</evidence>
<feature type="transmembrane region" description="Helical" evidence="8">
    <location>
        <begin position="302"/>
        <end position="321"/>
    </location>
</feature>
<feature type="transmembrane region" description="Helical" evidence="8">
    <location>
        <begin position="141"/>
        <end position="161"/>
    </location>
</feature>
<feature type="transmembrane region" description="Helical" evidence="8">
    <location>
        <begin position="235"/>
        <end position="263"/>
    </location>
</feature>
<keyword evidence="5 8" id="KW-0812">Transmembrane</keyword>
<evidence type="ECO:0000256" key="1">
    <source>
        <dbReference type="ARBA" id="ARBA00004651"/>
    </source>
</evidence>
<accession>A0A7Y3W425</accession>
<dbReference type="AlphaFoldDB" id="A0A7Y3W425"/>
<name>A0A7Y3W425_9PROT</name>
<evidence type="ECO:0000313" key="10">
    <source>
        <dbReference type="Proteomes" id="UP000536835"/>
    </source>
</evidence>
<feature type="transmembrane region" description="Helical" evidence="8">
    <location>
        <begin position="87"/>
        <end position="108"/>
    </location>
</feature>
<evidence type="ECO:0000256" key="3">
    <source>
        <dbReference type="ARBA" id="ARBA00022448"/>
    </source>
</evidence>
<feature type="transmembrane region" description="Helical" evidence="8">
    <location>
        <begin position="114"/>
        <end position="134"/>
    </location>
</feature>
<gene>
    <name evidence="9" type="ORF">HK107_00175</name>
</gene>
<keyword evidence="10" id="KW-1185">Reference proteome</keyword>
<sequence length="327" mass="32905">MTERRLLFSLTAASVALLLLSLFLGPTPISPLRAVAALFGSGSEADQLVIQAIRLPRTIAAFLVGGSLAMAGAALQGLLRNPLAEPGVLGITSGAILGATLTLAFGAAVPIFSVPVAAIAGALGTTALVAAVAIRVRSVSTLILFGIGLSSIIGALMSLILSLAPTPFTLAEIINWSFGTVANRSWQDLWIAGPMMAAGASILLSARRGFDLLTFGEELAAGAGLDLKSQQAVTVIGAGLLTGAAVSVAGGIGFIGIVAPHIIRPLTGHRPGASLLPAAMTGGILIIGADLLLRILPFGAELRLGVVAALIGAPVFILIALQRRGIS</sequence>
<feature type="transmembrane region" description="Helical" evidence="8">
    <location>
        <begin position="58"/>
        <end position="75"/>
    </location>
</feature>
<keyword evidence="3" id="KW-0813">Transport</keyword>
<dbReference type="Proteomes" id="UP000536835">
    <property type="component" value="Unassembled WGS sequence"/>
</dbReference>
<evidence type="ECO:0000256" key="5">
    <source>
        <dbReference type="ARBA" id="ARBA00022692"/>
    </source>
</evidence>
<dbReference type="InterPro" id="IPR037294">
    <property type="entry name" value="ABC_BtuC-like"/>
</dbReference>